<dbReference type="PANTHER" id="PTHR43793">
    <property type="entry name" value="FAD SYNTHASE"/>
    <property type="match status" value="1"/>
</dbReference>
<dbReference type="AlphaFoldDB" id="A0A0D5C0P5"/>
<dbReference type="PANTHER" id="PTHR43793:SF1">
    <property type="entry name" value="FAD SYNTHASE"/>
    <property type="match status" value="1"/>
</dbReference>
<evidence type="ECO:0000256" key="1">
    <source>
        <dbReference type="ARBA" id="ARBA00022679"/>
    </source>
</evidence>
<dbReference type="InterPro" id="IPR036388">
    <property type="entry name" value="WH-like_DNA-bd_sf"/>
</dbReference>
<dbReference type="InterPro" id="IPR014729">
    <property type="entry name" value="Rossmann-like_a/b/a_fold"/>
</dbReference>
<dbReference type="Gene3D" id="3.40.50.620">
    <property type="entry name" value="HUPs"/>
    <property type="match status" value="1"/>
</dbReference>
<accession>A0A0D5C0P5</accession>
<evidence type="ECO:0000256" key="2">
    <source>
        <dbReference type="ARBA" id="ARBA00022695"/>
    </source>
</evidence>
<dbReference type="InterPro" id="IPR004821">
    <property type="entry name" value="Cyt_trans-like"/>
</dbReference>
<sequence>MSSDELKRGSEIEKILDQSEKIILSVMYVCQIDGKALSQTIMKKCMLSEDMINSKIDELVKNQFVNEDRCTLTEIGRKSLRVVLAGGVFDIIHPGHIHTLNAAKALGDVLVVVVATDNTAVKMKKRNPIHSQEQRQELVNSLSMVDLCLIGQEEDIFKTVNLVRPEIIALGYDQVHQEKFITEGCKKIKLDATVARLQSPIPESSSSKIEKEYGESIHGI</sequence>
<feature type="domain" description="Cytidyltransferase-like" evidence="3">
    <location>
        <begin position="84"/>
        <end position="209"/>
    </location>
</feature>
<dbReference type="NCBIfam" id="TIGR00125">
    <property type="entry name" value="cyt_tran_rel"/>
    <property type="match status" value="1"/>
</dbReference>
<dbReference type="EMBL" id="CP011070">
    <property type="protein sequence ID" value="AJW70354.1"/>
    <property type="molecule type" value="Genomic_DNA"/>
</dbReference>
<keyword evidence="2" id="KW-0548">Nucleotidyltransferase</keyword>
<gene>
    <name evidence="4" type="ORF">NADRNF5_0658</name>
</gene>
<dbReference type="Gene3D" id="1.10.10.10">
    <property type="entry name" value="Winged helix-like DNA-binding domain superfamily/Winged helix DNA-binding domain"/>
    <property type="match status" value="1"/>
</dbReference>
<dbReference type="GO" id="GO:0016779">
    <property type="term" value="F:nucleotidyltransferase activity"/>
    <property type="evidence" value="ECO:0007669"/>
    <property type="project" value="UniProtKB-KW"/>
</dbReference>
<dbReference type="Pfam" id="PF01467">
    <property type="entry name" value="CTP_transf_like"/>
    <property type="match status" value="1"/>
</dbReference>
<proteinExistence type="predicted"/>
<dbReference type="Proteomes" id="UP000032408">
    <property type="component" value="Chromosome"/>
</dbReference>
<reference evidence="4 5" key="2">
    <citation type="journal article" date="2016" name="ISME J.">
        <title>Physiological and genomic characterization of two novel marine thaumarchaeal strains indicates niche differentiation.</title>
        <authorList>
            <person name="Bayer B."/>
            <person name="Vojvoda J."/>
            <person name="Offre P."/>
            <person name="Alves R.J."/>
            <person name="Elisabeth N.H."/>
            <person name="Garcia J.A."/>
            <person name="Volland J.M."/>
            <person name="Srivastava A."/>
            <person name="Schleper C."/>
            <person name="Herndl G.J."/>
        </authorList>
    </citation>
    <scope>NUCLEOTIDE SEQUENCE [LARGE SCALE GENOMIC DNA]</scope>
    <source>
        <strain evidence="4 5">NF5</strain>
    </source>
</reference>
<dbReference type="HOGENOM" id="CLU_034585_2_1_2"/>
<dbReference type="InterPro" id="IPR050385">
    <property type="entry name" value="Archaeal_FAD_synthase"/>
</dbReference>
<dbReference type="KEGG" id="nin:NADRNF5_0658"/>
<protein>
    <submittedName>
        <fullName evidence="4">Cytidyltransferase-like protein</fullName>
    </submittedName>
</protein>
<evidence type="ECO:0000313" key="4">
    <source>
        <dbReference type="EMBL" id="AJW70354.1"/>
    </source>
</evidence>
<dbReference type="SUPFAM" id="SSF52374">
    <property type="entry name" value="Nucleotidylyl transferase"/>
    <property type="match status" value="1"/>
</dbReference>
<keyword evidence="5" id="KW-1185">Reference proteome</keyword>
<dbReference type="STRING" id="1580092.NADRNF5_0658"/>
<organism evidence="4 5">
    <name type="scientific">Nitrosopumilus adriaticus</name>
    <dbReference type="NCBI Taxonomy" id="1580092"/>
    <lineage>
        <taxon>Archaea</taxon>
        <taxon>Nitrososphaerota</taxon>
        <taxon>Nitrososphaeria</taxon>
        <taxon>Nitrosopumilales</taxon>
        <taxon>Nitrosopumilaceae</taxon>
        <taxon>Nitrosopumilus</taxon>
    </lineage>
</organism>
<evidence type="ECO:0000313" key="5">
    <source>
        <dbReference type="Proteomes" id="UP000032408"/>
    </source>
</evidence>
<reference evidence="5" key="1">
    <citation type="submission" date="2015-03" db="EMBL/GenBank/DDBJ databases">
        <title>Characterization of two novel Thaumarchaeota isolated from the Northern Adriatic Sea.</title>
        <authorList>
            <person name="Bayer B."/>
            <person name="Vojvoda J."/>
            <person name="Offre P."/>
            <person name="Srivastava A."/>
            <person name="Elisabeth N."/>
            <person name="Garcia J.A.L."/>
            <person name="Schleper C."/>
            <person name="Herndl G.J."/>
        </authorList>
    </citation>
    <scope>NUCLEOTIDE SEQUENCE [LARGE SCALE GENOMIC DNA]</scope>
    <source>
        <strain evidence="5">NF5</strain>
    </source>
</reference>
<name>A0A0D5C0P5_9ARCH</name>
<evidence type="ECO:0000259" key="3">
    <source>
        <dbReference type="Pfam" id="PF01467"/>
    </source>
</evidence>
<keyword evidence="1 4" id="KW-0808">Transferase</keyword>